<dbReference type="Pfam" id="PF00535">
    <property type="entry name" value="Glycos_transf_2"/>
    <property type="match status" value="1"/>
</dbReference>
<dbReference type="Proteomes" id="UP000293550">
    <property type="component" value="Unassembled WGS sequence"/>
</dbReference>
<evidence type="ECO:0000313" key="2">
    <source>
        <dbReference type="EMBL" id="RZI47099.1"/>
    </source>
</evidence>
<dbReference type="OrthoDB" id="5291101at2"/>
<comment type="caution">
    <text evidence="2">The sequence shown here is derived from an EMBL/GenBank/DDBJ whole genome shotgun (WGS) entry which is preliminary data.</text>
</comment>
<dbReference type="EMBL" id="SCFB01000001">
    <property type="protein sequence ID" value="RZI47099.1"/>
    <property type="molecule type" value="Genomic_DNA"/>
</dbReference>
<keyword evidence="2" id="KW-0808">Transferase</keyword>
<keyword evidence="3" id="KW-1185">Reference proteome</keyword>
<dbReference type="PANTHER" id="PTHR22916:SF3">
    <property type="entry name" value="UDP-GLCNAC:BETAGAL BETA-1,3-N-ACETYLGLUCOSAMINYLTRANSFERASE-LIKE PROTEIN 1"/>
    <property type="match status" value="1"/>
</dbReference>
<dbReference type="InterPro" id="IPR001173">
    <property type="entry name" value="Glyco_trans_2-like"/>
</dbReference>
<sequence>MPTVSIILPTYNRAGFVQAAIQSALAQTYTDYELIVVDDGSTDETVNQVRAIVDSRLIYVAHNQNKGAAAARNTGMRMAQGDYIAFLDSDDTWHPQKLEQQVEFLENNSGLGGCVTSYRLVFDDHSVIREIAMEPSFYQQSLKGCNLSPGSTLLFKKECLEKVGYQNESLKRFEDWEWQIRFARFYEWQRVPVVLADIRAGHTVNFETVKQALSYFQTIITTLPNNDQKTIKMAIFYELFYASWKNRLWGCACGYLAKSFLQMPHGCVGFMVSLLRRKVKERSKAGRVCVEK</sequence>
<dbReference type="RefSeq" id="WP_130153212.1">
    <property type="nucleotide sequence ID" value="NZ_SCFB01000001.1"/>
</dbReference>
<feature type="domain" description="Glycosyltransferase 2-like" evidence="1">
    <location>
        <begin position="5"/>
        <end position="118"/>
    </location>
</feature>
<evidence type="ECO:0000313" key="3">
    <source>
        <dbReference type="Proteomes" id="UP000293550"/>
    </source>
</evidence>
<dbReference type="CDD" id="cd00761">
    <property type="entry name" value="Glyco_tranf_GTA_type"/>
    <property type="match status" value="1"/>
</dbReference>
<proteinExistence type="predicted"/>
<dbReference type="SUPFAM" id="SSF53448">
    <property type="entry name" value="Nucleotide-diphospho-sugar transferases"/>
    <property type="match status" value="1"/>
</dbReference>
<organism evidence="2 3">
    <name type="scientific">Candidatus Finniella inopinata</name>
    <dbReference type="NCBI Taxonomy" id="1696036"/>
    <lineage>
        <taxon>Bacteria</taxon>
        <taxon>Pseudomonadati</taxon>
        <taxon>Pseudomonadota</taxon>
        <taxon>Alphaproteobacteria</taxon>
        <taxon>Holosporales</taxon>
        <taxon>Candidatus Paracaedibacteraceae</taxon>
        <taxon>Candidatus Finniella</taxon>
    </lineage>
</organism>
<dbReference type="GO" id="GO:0016758">
    <property type="term" value="F:hexosyltransferase activity"/>
    <property type="evidence" value="ECO:0007669"/>
    <property type="project" value="UniProtKB-ARBA"/>
</dbReference>
<dbReference type="AlphaFoldDB" id="A0A4Q7DL75"/>
<dbReference type="InterPro" id="IPR029044">
    <property type="entry name" value="Nucleotide-diphossugar_trans"/>
</dbReference>
<accession>A0A4Q7DL75</accession>
<gene>
    <name evidence="2" type="ORF">EQU50_00500</name>
</gene>
<evidence type="ECO:0000259" key="1">
    <source>
        <dbReference type="Pfam" id="PF00535"/>
    </source>
</evidence>
<dbReference type="Gene3D" id="3.90.550.10">
    <property type="entry name" value="Spore Coat Polysaccharide Biosynthesis Protein SpsA, Chain A"/>
    <property type="match status" value="1"/>
</dbReference>
<name>A0A4Q7DL75_9PROT</name>
<dbReference type="PANTHER" id="PTHR22916">
    <property type="entry name" value="GLYCOSYLTRANSFERASE"/>
    <property type="match status" value="1"/>
</dbReference>
<reference evidence="2 3" key="1">
    <citation type="submission" date="2018-10" db="EMBL/GenBank/DDBJ databases">
        <title>An updated phylogeny of the Alphaproteobacteria reveals that the parasitic Rickettsiales and Holosporales have independent origins.</title>
        <authorList>
            <person name="Munoz-Gomez S.A."/>
            <person name="Hess S."/>
            <person name="Burger G."/>
            <person name="Lang B.F."/>
            <person name="Susko E."/>
            <person name="Slamovits C.H."/>
            <person name="Roger A.J."/>
        </authorList>
    </citation>
    <scope>NUCLEOTIDE SEQUENCE [LARGE SCALE GENOMIC DNA]</scope>
    <source>
        <strain evidence="2">HOLO01</strain>
    </source>
</reference>
<protein>
    <submittedName>
        <fullName evidence="2">Glycosyltransferase family 2 protein</fullName>
    </submittedName>
</protein>